<dbReference type="GO" id="GO:0005634">
    <property type="term" value="C:nucleus"/>
    <property type="evidence" value="ECO:0007669"/>
    <property type="project" value="TreeGrafter"/>
</dbReference>
<dbReference type="AlphaFoldDB" id="C1BND4"/>
<organism evidence="6">
    <name type="scientific">Caligus rogercresseyi</name>
    <name type="common">Sea louse</name>
    <dbReference type="NCBI Taxonomy" id="217165"/>
    <lineage>
        <taxon>Eukaryota</taxon>
        <taxon>Metazoa</taxon>
        <taxon>Ecdysozoa</taxon>
        <taxon>Arthropoda</taxon>
        <taxon>Crustacea</taxon>
        <taxon>Multicrustacea</taxon>
        <taxon>Hexanauplia</taxon>
        <taxon>Copepoda</taxon>
        <taxon>Siphonostomatoida</taxon>
        <taxon>Caligidae</taxon>
        <taxon>Caligus</taxon>
    </lineage>
</organism>
<dbReference type="PROSITE" id="PS51354">
    <property type="entry name" value="GLUTAREDOXIN_2"/>
    <property type="match status" value="2"/>
</dbReference>
<dbReference type="CDD" id="cd02984">
    <property type="entry name" value="TRX_PICOT"/>
    <property type="match status" value="1"/>
</dbReference>
<evidence type="ECO:0000256" key="3">
    <source>
        <dbReference type="ARBA" id="ARBA00023014"/>
    </source>
</evidence>
<evidence type="ECO:0000256" key="1">
    <source>
        <dbReference type="ARBA" id="ARBA00022723"/>
    </source>
</evidence>
<reference evidence="6" key="1">
    <citation type="submission" date="2009-03" db="EMBL/GenBank/DDBJ databases">
        <title>Caligus rogercresseyi ESTs and full-length cDNAs.</title>
        <authorList>
            <person name="Yasuike M."/>
            <person name="von Schalburg K."/>
            <person name="Cooper G."/>
            <person name="Leong J."/>
            <person name="Jones S.R.M."/>
            <person name="Koop B.F."/>
        </authorList>
    </citation>
    <scope>NUCLEOTIDE SEQUENCE</scope>
    <source>
        <tissue evidence="6">Whole tissue</tissue>
    </source>
</reference>
<dbReference type="PANTHER" id="PTHR10293">
    <property type="entry name" value="GLUTAREDOXIN FAMILY MEMBER"/>
    <property type="match status" value="1"/>
</dbReference>
<keyword evidence="3" id="KW-0411">Iron-sulfur</keyword>
<feature type="domain" description="Glutaredoxin" evidence="5">
    <location>
        <begin position="241"/>
        <end position="304"/>
    </location>
</feature>
<dbReference type="GO" id="GO:0046872">
    <property type="term" value="F:metal ion binding"/>
    <property type="evidence" value="ECO:0007669"/>
    <property type="project" value="UniProtKB-KW"/>
</dbReference>
<dbReference type="GO" id="GO:0005829">
    <property type="term" value="C:cytosol"/>
    <property type="evidence" value="ECO:0007669"/>
    <property type="project" value="TreeGrafter"/>
</dbReference>
<dbReference type="InterPro" id="IPR013766">
    <property type="entry name" value="Thioredoxin_domain"/>
</dbReference>
<dbReference type="NCBIfam" id="TIGR00365">
    <property type="entry name" value="Grx4 family monothiol glutaredoxin"/>
    <property type="match status" value="1"/>
</dbReference>
<dbReference type="InterPro" id="IPR033658">
    <property type="entry name" value="GRX_PICOT-like"/>
</dbReference>
<dbReference type="GO" id="GO:0006879">
    <property type="term" value="P:intracellular iron ion homeostasis"/>
    <property type="evidence" value="ECO:0007669"/>
    <property type="project" value="TreeGrafter"/>
</dbReference>
<dbReference type="InterPro" id="IPR002109">
    <property type="entry name" value="Glutaredoxin"/>
</dbReference>
<feature type="domain" description="Thioredoxin" evidence="4">
    <location>
        <begin position="7"/>
        <end position="97"/>
    </location>
</feature>
<name>C1BND4_CALRO</name>
<keyword evidence="1" id="KW-0479">Metal-binding</keyword>
<dbReference type="FunFam" id="3.40.30.10:FF:000012">
    <property type="entry name" value="Monothiol glutaredoxin"/>
    <property type="match status" value="2"/>
</dbReference>
<accession>C1BND4</accession>
<dbReference type="CDD" id="cd03028">
    <property type="entry name" value="GRX_PICOT_like"/>
    <property type="match status" value="2"/>
</dbReference>
<dbReference type="Gene3D" id="3.40.30.10">
    <property type="entry name" value="Glutaredoxin"/>
    <property type="match status" value="3"/>
</dbReference>
<feature type="domain" description="Glutaredoxin" evidence="5">
    <location>
        <begin position="136"/>
        <end position="201"/>
    </location>
</feature>
<evidence type="ECO:0000259" key="4">
    <source>
        <dbReference type="Pfam" id="PF00085"/>
    </source>
</evidence>
<dbReference type="GO" id="GO:0051536">
    <property type="term" value="F:iron-sulfur cluster binding"/>
    <property type="evidence" value="ECO:0007669"/>
    <property type="project" value="UniProtKB-KW"/>
</dbReference>
<dbReference type="InterPro" id="IPR004480">
    <property type="entry name" value="Monothiol_GRX-rel"/>
</dbReference>
<dbReference type="PANTHER" id="PTHR10293:SF73">
    <property type="entry name" value="GLUTAREDOXIN-3"/>
    <property type="match status" value="1"/>
</dbReference>
<dbReference type="EMBL" id="BT076113">
    <property type="protein sequence ID" value="ACO10537.1"/>
    <property type="molecule type" value="mRNA"/>
</dbReference>
<evidence type="ECO:0000259" key="5">
    <source>
        <dbReference type="Pfam" id="PF00462"/>
    </source>
</evidence>
<evidence type="ECO:0000256" key="2">
    <source>
        <dbReference type="ARBA" id="ARBA00023004"/>
    </source>
</evidence>
<protein>
    <submittedName>
        <fullName evidence="6">Glutaredoxin-3</fullName>
    </submittedName>
</protein>
<sequence length="326" mass="37315">MSVTDIKTPEEFRKIISEDRVILVHFWVPWAKECPLMNEAMEELAREEPTAALYRLDAEEVTEIPTEYEVHAVPTFLFFRKGQKIERIDGAHPVKVVNALKTFIKTPSLSVLTPSGGELVVNVHKRCEKLLSSAPVMLFMKGGKEEPKCKFSRATIDILSTYEDLKYSTFDILQDEAIRQGLKDYSKWPTYPQLYVQGNLIGGLDIIKEMHESGELSSVFPKKEKDLNERLKELTNKSSLMIFMKGSPQEPRCGFSRQLMNILSEEKLEFGTFDILGDEEVRQGLKTYSNWPTYPQVYVKGELVGGLDIIKELKENDELRSTLKPE</sequence>
<proteinExistence type="evidence at transcript level"/>
<keyword evidence="2" id="KW-0408">Iron</keyword>
<gene>
    <name evidence="6" type="primary">GLRX3</name>
</gene>
<dbReference type="Pfam" id="PF00085">
    <property type="entry name" value="Thioredoxin"/>
    <property type="match status" value="1"/>
</dbReference>
<dbReference type="Pfam" id="PF00462">
    <property type="entry name" value="Glutaredoxin"/>
    <property type="match status" value="2"/>
</dbReference>
<dbReference type="SUPFAM" id="SSF52833">
    <property type="entry name" value="Thioredoxin-like"/>
    <property type="match status" value="3"/>
</dbReference>
<dbReference type="InterPro" id="IPR036249">
    <property type="entry name" value="Thioredoxin-like_sf"/>
</dbReference>
<evidence type="ECO:0000313" key="6">
    <source>
        <dbReference type="EMBL" id="ACO10537.1"/>
    </source>
</evidence>